<dbReference type="SUPFAM" id="SSF53335">
    <property type="entry name" value="S-adenosyl-L-methionine-dependent methyltransferases"/>
    <property type="match status" value="1"/>
</dbReference>
<dbReference type="EMBL" id="CAMXCT030006729">
    <property type="protein sequence ID" value="CAL4806353.1"/>
    <property type="molecule type" value="Genomic_DNA"/>
</dbReference>
<reference evidence="2 3" key="2">
    <citation type="submission" date="2024-05" db="EMBL/GenBank/DDBJ databases">
        <authorList>
            <person name="Chen Y."/>
            <person name="Shah S."/>
            <person name="Dougan E. K."/>
            <person name="Thang M."/>
            <person name="Chan C."/>
        </authorList>
    </citation>
    <scope>NUCLEOTIDE SEQUENCE [LARGE SCALE GENOMIC DNA]</scope>
</reference>
<organism evidence="1">
    <name type="scientific">Cladocopium goreaui</name>
    <dbReference type="NCBI Taxonomy" id="2562237"/>
    <lineage>
        <taxon>Eukaryota</taxon>
        <taxon>Sar</taxon>
        <taxon>Alveolata</taxon>
        <taxon>Dinophyceae</taxon>
        <taxon>Suessiales</taxon>
        <taxon>Symbiodiniaceae</taxon>
        <taxon>Cladocopium</taxon>
    </lineage>
</organism>
<protein>
    <submittedName>
        <fullName evidence="2">Swarming motility protein YbiA</fullName>
    </submittedName>
</protein>
<reference evidence="1" key="1">
    <citation type="submission" date="2022-10" db="EMBL/GenBank/DDBJ databases">
        <authorList>
            <person name="Chen Y."/>
            <person name="Dougan E. K."/>
            <person name="Chan C."/>
            <person name="Rhodes N."/>
            <person name="Thang M."/>
        </authorList>
    </citation>
    <scope>NUCLEOTIDE SEQUENCE</scope>
</reference>
<sequence>MPNVQVRSLFWGEAEAKKFLEQHGVRAHAVTCHDTVAGPFDLILCCEVVYQLPQQVWEALQQTLRQLLVPGGRVVGDADNHRAGCDFAISKVFAYQHRDGAEAVGGRSDLIVTDAVFFQTLEQAANLRFDQEACGSLQSLGGFHS</sequence>
<comment type="caution">
    <text evidence="1">The sequence shown here is derived from an EMBL/GenBank/DDBJ whole genome shotgun (WGS) entry which is preliminary data.</text>
</comment>
<dbReference type="InterPro" id="IPR029063">
    <property type="entry name" value="SAM-dependent_MTases_sf"/>
</dbReference>
<dbReference type="EMBL" id="CAMXCT010006729">
    <property type="protein sequence ID" value="CAI4019041.1"/>
    <property type="molecule type" value="Genomic_DNA"/>
</dbReference>
<dbReference type="AlphaFoldDB" id="A0A9P1M1V3"/>
<name>A0A9P1M1V3_9DINO</name>
<keyword evidence="3" id="KW-1185">Reference proteome</keyword>
<evidence type="ECO:0000313" key="2">
    <source>
        <dbReference type="EMBL" id="CAL4806353.1"/>
    </source>
</evidence>
<accession>A0A9P1M1V3</accession>
<proteinExistence type="predicted"/>
<dbReference type="Proteomes" id="UP001152797">
    <property type="component" value="Unassembled WGS sequence"/>
</dbReference>
<gene>
    <name evidence="1" type="ORF">C1SCF055_LOCUS43565</name>
</gene>
<evidence type="ECO:0000313" key="1">
    <source>
        <dbReference type="EMBL" id="CAI4019041.1"/>
    </source>
</evidence>
<dbReference type="EMBL" id="CAMXCT020006729">
    <property type="protein sequence ID" value="CAL1172416.1"/>
    <property type="molecule type" value="Genomic_DNA"/>
</dbReference>
<evidence type="ECO:0000313" key="3">
    <source>
        <dbReference type="Proteomes" id="UP001152797"/>
    </source>
</evidence>
<dbReference type="Gene3D" id="3.40.50.150">
    <property type="entry name" value="Vaccinia Virus protein VP39"/>
    <property type="match status" value="1"/>
</dbReference>